<name>A0AAD6WR35_9AGAR</name>
<sequence>MAFRSLISKIEIERKFLPTRPILHALTRTTTIPISPSISRARPAAVHFIRDVYYDRHDGRLTAEGLWVRRRSVVGGGSSSSSCIWEAKVRVGGDFVASQFVVAIDQVVETTGGDFVAACVALERMSVERDRGGDSNLTSPIYRSPDLFFHEIGELELMEEVRTEAAALGENGAEQGAQEHEMRRKSVAGARAAQLEVFMRAHPALFPMTPRPRGKLVAYFAWREERAAGVR</sequence>
<dbReference type="SUPFAM" id="SSF55154">
    <property type="entry name" value="CYTH-like phosphatases"/>
    <property type="match status" value="1"/>
</dbReference>
<dbReference type="Proteomes" id="UP001218188">
    <property type="component" value="Unassembled WGS sequence"/>
</dbReference>
<organism evidence="1 2">
    <name type="scientific">Mycena alexandri</name>
    <dbReference type="NCBI Taxonomy" id="1745969"/>
    <lineage>
        <taxon>Eukaryota</taxon>
        <taxon>Fungi</taxon>
        <taxon>Dikarya</taxon>
        <taxon>Basidiomycota</taxon>
        <taxon>Agaricomycotina</taxon>
        <taxon>Agaricomycetes</taxon>
        <taxon>Agaricomycetidae</taxon>
        <taxon>Agaricales</taxon>
        <taxon>Marasmiineae</taxon>
        <taxon>Mycenaceae</taxon>
        <taxon>Mycena</taxon>
    </lineage>
</organism>
<dbReference type="Gene3D" id="2.40.320.10">
    <property type="entry name" value="Hypothetical Protein Pfu-838710-001"/>
    <property type="match status" value="1"/>
</dbReference>
<proteinExistence type="predicted"/>
<dbReference type="AlphaFoldDB" id="A0AAD6WR35"/>
<protein>
    <recommendedName>
        <fullName evidence="3">CYTH domain-containing protein</fullName>
    </recommendedName>
</protein>
<evidence type="ECO:0008006" key="3">
    <source>
        <dbReference type="Google" id="ProtNLM"/>
    </source>
</evidence>
<comment type="caution">
    <text evidence="1">The sequence shown here is derived from an EMBL/GenBank/DDBJ whole genome shotgun (WGS) entry which is preliminary data.</text>
</comment>
<reference evidence="1" key="1">
    <citation type="submission" date="2023-03" db="EMBL/GenBank/DDBJ databases">
        <title>Massive genome expansion in bonnet fungi (Mycena s.s.) driven by repeated elements and novel gene families across ecological guilds.</title>
        <authorList>
            <consortium name="Lawrence Berkeley National Laboratory"/>
            <person name="Harder C.B."/>
            <person name="Miyauchi S."/>
            <person name="Viragh M."/>
            <person name="Kuo A."/>
            <person name="Thoen E."/>
            <person name="Andreopoulos B."/>
            <person name="Lu D."/>
            <person name="Skrede I."/>
            <person name="Drula E."/>
            <person name="Henrissat B."/>
            <person name="Morin E."/>
            <person name="Kohler A."/>
            <person name="Barry K."/>
            <person name="LaButti K."/>
            <person name="Morin E."/>
            <person name="Salamov A."/>
            <person name="Lipzen A."/>
            <person name="Mereny Z."/>
            <person name="Hegedus B."/>
            <person name="Baldrian P."/>
            <person name="Stursova M."/>
            <person name="Weitz H."/>
            <person name="Taylor A."/>
            <person name="Grigoriev I.V."/>
            <person name="Nagy L.G."/>
            <person name="Martin F."/>
            <person name="Kauserud H."/>
        </authorList>
    </citation>
    <scope>NUCLEOTIDE SEQUENCE</scope>
    <source>
        <strain evidence="1">CBHHK200</strain>
    </source>
</reference>
<gene>
    <name evidence="1" type="ORF">C8F04DRAFT_1402624</name>
</gene>
<dbReference type="InterPro" id="IPR033469">
    <property type="entry name" value="CYTH-like_dom_sf"/>
</dbReference>
<accession>A0AAD6WR35</accession>
<keyword evidence="2" id="KW-1185">Reference proteome</keyword>
<evidence type="ECO:0000313" key="1">
    <source>
        <dbReference type="EMBL" id="KAJ7021965.1"/>
    </source>
</evidence>
<evidence type="ECO:0000313" key="2">
    <source>
        <dbReference type="Proteomes" id="UP001218188"/>
    </source>
</evidence>
<dbReference type="EMBL" id="JARJCM010000219">
    <property type="protein sequence ID" value="KAJ7021965.1"/>
    <property type="molecule type" value="Genomic_DNA"/>
</dbReference>